<dbReference type="InterPro" id="IPR024768">
    <property type="entry name" value="Marf1"/>
</dbReference>
<dbReference type="PANTHER" id="PTHR14379">
    <property type="entry name" value="LIMKAIN B LKAP"/>
    <property type="match status" value="1"/>
</dbReference>
<comment type="caution">
    <text evidence="2">The sequence shown here is derived from an EMBL/GenBank/DDBJ whole genome shotgun (WGS) entry which is preliminary data.</text>
</comment>
<dbReference type="EMBL" id="CABITT030000003">
    <property type="protein sequence ID" value="VVA99895.1"/>
    <property type="molecule type" value="Genomic_DNA"/>
</dbReference>
<evidence type="ECO:0000313" key="2">
    <source>
        <dbReference type="EMBL" id="VVA99895.1"/>
    </source>
</evidence>
<protein>
    <recommendedName>
        <fullName evidence="1">NYN domain-containing protein</fullName>
    </recommendedName>
</protein>
<organism evidence="2 3">
    <name type="scientific">Arabis nemorensis</name>
    <dbReference type="NCBI Taxonomy" id="586526"/>
    <lineage>
        <taxon>Eukaryota</taxon>
        <taxon>Viridiplantae</taxon>
        <taxon>Streptophyta</taxon>
        <taxon>Embryophyta</taxon>
        <taxon>Tracheophyta</taxon>
        <taxon>Spermatophyta</taxon>
        <taxon>Magnoliopsida</taxon>
        <taxon>eudicotyledons</taxon>
        <taxon>Gunneridae</taxon>
        <taxon>Pentapetalae</taxon>
        <taxon>rosids</taxon>
        <taxon>malvids</taxon>
        <taxon>Brassicales</taxon>
        <taxon>Brassicaceae</taxon>
        <taxon>Arabideae</taxon>
        <taxon>Arabis</taxon>
    </lineage>
</organism>
<dbReference type="PANTHER" id="PTHR14379:SF59">
    <property type="entry name" value="NYN DOMAIN-CONTAINING PROTEIN"/>
    <property type="match status" value="1"/>
</dbReference>
<dbReference type="AlphaFoldDB" id="A0A565BFE4"/>
<gene>
    <name evidence="2" type="ORF">ANE_LOCUS10340</name>
</gene>
<feature type="domain" description="NYN" evidence="1">
    <location>
        <begin position="219"/>
        <end position="318"/>
    </location>
</feature>
<dbReference type="GO" id="GO:0005777">
    <property type="term" value="C:peroxisome"/>
    <property type="evidence" value="ECO:0007669"/>
    <property type="project" value="InterPro"/>
</dbReference>
<keyword evidence="3" id="KW-1185">Reference proteome</keyword>
<reference evidence="2" key="1">
    <citation type="submission" date="2019-07" db="EMBL/GenBank/DDBJ databases">
        <authorList>
            <person name="Dittberner H."/>
        </authorList>
    </citation>
    <scope>NUCLEOTIDE SEQUENCE [LARGE SCALE GENOMIC DNA]</scope>
</reference>
<dbReference type="OrthoDB" id="1055267at2759"/>
<dbReference type="GO" id="GO:0004540">
    <property type="term" value="F:RNA nuclease activity"/>
    <property type="evidence" value="ECO:0007669"/>
    <property type="project" value="InterPro"/>
</dbReference>
<dbReference type="Pfam" id="PF01936">
    <property type="entry name" value="NYN"/>
    <property type="match status" value="1"/>
</dbReference>
<name>A0A565BFE4_9BRAS</name>
<dbReference type="InterPro" id="IPR021139">
    <property type="entry name" value="NYN"/>
</dbReference>
<sequence>MSEEVEYSSKIKDLYINDFSDTEDCYSDPEDYYSDGPADYSHIKTSVCYGPETRLFWNLEDYPISASADLVSIYRHLKLALHRMGVHGFLDIYAHGGTLNRDGLDLFKEACMSYTPKEGQMSITAQLCVDMIRFANTYPRRSVFVVIARQKPETVLNRVLECLQSKYHQTVLIVEPPADPAQDDLFKSADSVFERTHFVGGGKTMPAYEPITPVREVETGVFWDLEDCPFPAGCSRDKIYMTIRSAFTSKYGVCPKMSVCAYVDEKKESWGEFLRNKTPESKIDFLPGGDDKAARHERMLVDVLLWLVDHRNLAHLIIAGKLNVEVSESLARFGGERSHYLFSDSEQAHWGRTSIRFWSPKGKSRRRRGVGR</sequence>
<dbReference type="Proteomes" id="UP000489600">
    <property type="component" value="Unassembled WGS sequence"/>
</dbReference>
<evidence type="ECO:0000313" key="3">
    <source>
        <dbReference type="Proteomes" id="UP000489600"/>
    </source>
</evidence>
<proteinExistence type="predicted"/>
<accession>A0A565BFE4</accession>
<dbReference type="GO" id="GO:0010468">
    <property type="term" value="P:regulation of gene expression"/>
    <property type="evidence" value="ECO:0007669"/>
    <property type="project" value="InterPro"/>
</dbReference>
<evidence type="ECO:0000259" key="1">
    <source>
        <dbReference type="Pfam" id="PF01936"/>
    </source>
</evidence>